<proteinExistence type="predicted"/>
<name>A0A376U6U0_ECOLX</name>
<reference evidence="1 2" key="1">
    <citation type="submission" date="2018-06" db="EMBL/GenBank/DDBJ databases">
        <authorList>
            <consortium name="Pathogen Informatics"/>
            <person name="Doyle S."/>
        </authorList>
    </citation>
    <scope>NUCLEOTIDE SEQUENCE [LARGE SCALE GENOMIC DNA]</scope>
    <source>
        <strain evidence="1 2">NCTC8622</strain>
    </source>
</reference>
<dbReference type="Proteomes" id="UP000254079">
    <property type="component" value="Unassembled WGS sequence"/>
</dbReference>
<evidence type="ECO:0000313" key="2">
    <source>
        <dbReference type="Proteomes" id="UP000254079"/>
    </source>
</evidence>
<gene>
    <name evidence="1" type="primary">yfcU</name>
    <name evidence="1" type="ORF">NCTC8622_03754</name>
</gene>
<evidence type="ECO:0000313" key="1">
    <source>
        <dbReference type="EMBL" id="STI84683.1"/>
    </source>
</evidence>
<sequence>MSTFGAVAFDVTHSHTKLDKDTAYGKGSLDGNSFRVSYSKDFDQLNSRVTFAGYRFSEENFMTMSEYLDASDSGMVRTGNDKEMYTATYNQNFRDAGVSVISTIPAIPTGIARSRQTTTSCSRTISIWAVFVMSASR</sequence>
<dbReference type="Pfam" id="PF00577">
    <property type="entry name" value="Usher"/>
    <property type="match status" value="1"/>
</dbReference>
<protein>
    <submittedName>
        <fullName evidence="1">Export usher protein</fullName>
    </submittedName>
</protein>
<accession>A0A376U6U0</accession>
<dbReference type="InterPro" id="IPR000015">
    <property type="entry name" value="Fimb_usher"/>
</dbReference>
<dbReference type="AlphaFoldDB" id="A0A376U6U0"/>
<dbReference type="GO" id="GO:0009297">
    <property type="term" value="P:pilus assembly"/>
    <property type="evidence" value="ECO:0007669"/>
    <property type="project" value="InterPro"/>
</dbReference>
<organism evidence="1 2">
    <name type="scientific">Escherichia coli</name>
    <dbReference type="NCBI Taxonomy" id="562"/>
    <lineage>
        <taxon>Bacteria</taxon>
        <taxon>Pseudomonadati</taxon>
        <taxon>Pseudomonadota</taxon>
        <taxon>Gammaproteobacteria</taxon>
        <taxon>Enterobacterales</taxon>
        <taxon>Enterobacteriaceae</taxon>
        <taxon>Escherichia</taxon>
    </lineage>
</organism>
<dbReference type="GO" id="GO:0015473">
    <property type="term" value="F:fimbrial usher porin activity"/>
    <property type="evidence" value="ECO:0007669"/>
    <property type="project" value="InterPro"/>
</dbReference>
<dbReference type="EMBL" id="UGCP01000002">
    <property type="protein sequence ID" value="STI84683.1"/>
    <property type="molecule type" value="Genomic_DNA"/>
</dbReference>
<dbReference type="GO" id="GO:0009279">
    <property type="term" value="C:cell outer membrane"/>
    <property type="evidence" value="ECO:0007669"/>
    <property type="project" value="TreeGrafter"/>
</dbReference>
<dbReference type="PANTHER" id="PTHR30451">
    <property type="entry name" value="OUTER MEMBRANE USHER PROTEIN"/>
    <property type="match status" value="1"/>
</dbReference>
<dbReference type="PANTHER" id="PTHR30451:SF10">
    <property type="entry name" value="OUTER MEMBRANE USHER PROTEIN YFCU-RELATED"/>
    <property type="match status" value="1"/>
</dbReference>